<dbReference type="Pfam" id="PF00307">
    <property type="entry name" value="CH"/>
    <property type="match status" value="1"/>
</dbReference>
<dbReference type="Gene3D" id="3.40.50.300">
    <property type="entry name" value="P-loop containing nucleotide triphosphate hydrolases"/>
    <property type="match status" value="1"/>
</dbReference>
<dbReference type="VEuPathDB" id="GiardiaDB:SS50377_26626"/>
<dbReference type="Gene3D" id="1.10.418.10">
    <property type="entry name" value="Calponin-like domain"/>
    <property type="match status" value="1"/>
</dbReference>
<reference evidence="5 6" key="1">
    <citation type="journal article" date="2014" name="PLoS Genet.">
        <title>The Genome of Spironucleus salmonicida Highlights a Fish Pathogen Adapted to Fluctuating Environments.</title>
        <authorList>
            <person name="Xu F."/>
            <person name="Jerlstrom-Hultqvist J."/>
            <person name="Einarsson E."/>
            <person name="Astvaldsson A."/>
            <person name="Svard S.G."/>
            <person name="Andersson J.O."/>
        </authorList>
    </citation>
    <scope>NUCLEOTIDE SEQUENCE</scope>
    <source>
        <strain evidence="6">ATCC 50377</strain>
    </source>
</reference>
<feature type="compositionally biased region" description="Low complexity" evidence="3">
    <location>
        <begin position="146"/>
        <end position="158"/>
    </location>
</feature>
<feature type="domain" description="Calponin-homology (CH)" evidence="4">
    <location>
        <begin position="1"/>
        <end position="102"/>
    </location>
</feature>
<protein>
    <submittedName>
        <fullName evidence="5">Calponin homology (CH) domain and Ras family domain-containing protein</fullName>
    </submittedName>
</protein>
<dbReference type="SUPFAM" id="SSF47576">
    <property type="entry name" value="Calponin-homology domain, CH-domain"/>
    <property type="match status" value="1"/>
</dbReference>
<dbReference type="InterPro" id="IPR027417">
    <property type="entry name" value="P-loop_NTPase"/>
</dbReference>
<evidence type="ECO:0000256" key="2">
    <source>
        <dbReference type="ARBA" id="ARBA00023134"/>
    </source>
</evidence>
<evidence type="ECO:0000313" key="6">
    <source>
        <dbReference type="EMBL" id="KAH0572416.1"/>
    </source>
</evidence>
<dbReference type="InterPro" id="IPR001715">
    <property type="entry name" value="CH_dom"/>
</dbReference>
<dbReference type="SUPFAM" id="SSF52540">
    <property type="entry name" value="P-loop containing nucleoside triphosphate hydrolases"/>
    <property type="match status" value="1"/>
</dbReference>
<dbReference type="InterPro" id="IPR036872">
    <property type="entry name" value="CH_dom_sf"/>
</dbReference>
<dbReference type="GO" id="GO:0005525">
    <property type="term" value="F:GTP binding"/>
    <property type="evidence" value="ECO:0007669"/>
    <property type="project" value="UniProtKB-KW"/>
</dbReference>
<dbReference type="InterPro" id="IPR003578">
    <property type="entry name" value="Small_GTPase_Rho"/>
</dbReference>
<dbReference type="EMBL" id="AUWU02000006">
    <property type="protein sequence ID" value="KAH0572416.1"/>
    <property type="molecule type" value="Genomic_DNA"/>
</dbReference>
<dbReference type="InterPro" id="IPR001806">
    <property type="entry name" value="Small_GTPase"/>
</dbReference>
<evidence type="ECO:0000259" key="4">
    <source>
        <dbReference type="PROSITE" id="PS50021"/>
    </source>
</evidence>
<dbReference type="Proteomes" id="UP000018208">
    <property type="component" value="Unassembled WGS sequence"/>
</dbReference>
<organism evidence="5">
    <name type="scientific">Spironucleus salmonicida</name>
    <dbReference type="NCBI Taxonomy" id="348837"/>
    <lineage>
        <taxon>Eukaryota</taxon>
        <taxon>Metamonada</taxon>
        <taxon>Diplomonadida</taxon>
        <taxon>Hexamitidae</taxon>
        <taxon>Hexamitinae</taxon>
        <taxon>Spironucleus</taxon>
    </lineage>
</organism>
<gene>
    <name evidence="5" type="ORF">SS50377_19199</name>
    <name evidence="6" type="ORF">SS50377_26626</name>
</gene>
<dbReference type="GO" id="GO:0007264">
    <property type="term" value="P:small GTPase-mediated signal transduction"/>
    <property type="evidence" value="ECO:0007669"/>
    <property type="project" value="InterPro"/>
</dbReference>
<dbReference type="GO" id="GO:0003924">
    <property type="term" value="F:GTPase activity"/>
    <property type="evidence" value="ECO:0007669"/>
    <property type="project" value="InterPro"/>
</dbReference>
<keyword evidence="7" id="KW-1185">Reference proteome</keyword>
<proteinExistence type="predicted"/>
<dbReference type="AlphaFoldDB" id="V6LB55"/>
<name>V6LB55_9EUKA</name>
<dbReference type="Pfam" id="PF00071">
    <property type="entry name" value="Ras"/>
    <property type="match status" value="1"/>
</dbReference>
<dbReference type="PANTHER" id="PTHR24072">
    <property type="entry name" value="RHO FAMILY GTPASE"/>
    <property type="match status" value="1"/>
</dbReference>
<evidence type="ECO:0000256" key="3">
    <source>
        <dbReference type="SAM" id="MobiDB-lite"/>
    </source>
</evidence>
<sequence>MADQALEYLKSIFPDVSAPTFHEAIKSGVVLCNLANLIVSNAVPKVDARDIIFVHGANMQHFIQFCRNQQLPDKFLASPLGIVNGEKNAILDVIELVKILAAQSQLGDSAILQGTGKPLPAYAPKIVQASAAAPPQSIPAQVVVEEQLQQQQEQPHQQNSTSSQNAPPSMPMPTASDVLQFDEPDFKAYPTFKCAILLMGAEKVGKTTLGMRIHTGSAEFSEVPAVFERSYLHQVDGKPANLKLEIKESDETADICRSNFVFLCFAFDDLKSFKALPKYLKLLHKCGNPDVILVGCKADDKTAEITHEMIQKVIEKNGKQDFNSFVYHSISAKKGLGVRQLLEGLEFYTSRDAK</sequence>
<accession>V6LB55</accession>
<dbReference type="PROSITE" id="PS50021">
    <property type="entry name" value="CH"/>
    <property type="match status" value="1"/>
</dbReference>
<dbReference type="CDD" id="cd00014">
    <property type="entry name" value="CH_SF"/>
    <property type="match status" value="1"/>
</dbReference>
<keyword evidence="1" id="KW-0547">Nucleotide-binding</keyword>
<evidence type="ECO:0000313" key="5">
    <source>
        <dbReference type="EMBL" id="EST41473.1"/>
    </source>
</evidence>
<keyword evidence="2" id="KW-0342">GTP-binding</keyword>
<reference evidence="6" key="2">
    <citation type="submission" date="2020-12" db="EMBL/GenBank/DDBJ databases">
        <title>New Spironucleus salmonicida genome in near-complete chromosomes.</title>
        <authorList>
            <person name="Xu F."/>
            <person name="Kurt Z."/>
            <person name="Jimenez-Gonzalez A."/>
            <person name="Astvaldsson A."/>
            <person name="Andersson J.O."/>
            <person name="Svard S.G."/>
        </authorList>
    </citation>
    <scope>NUCLEOTIDE SEQUENCE</scope>
    <source>
        <strain evidence="6">ATCC 50377</strain>
    </source>
</reference>
<dbReference type="OrthoDB" id="21595at2759"/>
<dbReference type="EMBL" id="KI546170">
    <property type="protein sequence ID" value="EST41473.1"/>
    <property type="molecule type" value="Genomic_DNA"/>
</dbReference>
<evidence type="ECO:0000256" key="1">
    <source>
        <dbReference type="ARBA" id="ARBA00022741"/>
    </source>
</evidence>
<feature type="region of interest" description="Disordered" evidence="3">
    <location>
        <begin position="146"/>
        <end position="177"/>
    </location>
</feature>
<evidence type="ECO:0000313" key="7">
    <source>
        <dbReference type="Proteomes" id="UP000018208"/>
    </source>
</evidence>